<dbReference type="PANTHER" id="PTHR38687">
    <property type="entry name" value="CELL DIVISION PROTEIN DEDD-RELATED"/>
    <property type="match status" value="1"/>
</dbReference>
<feature type="transmembrane region" description="Helical" evidence="2">
    <location>
        <begin position="9"/>
        <end position="27"/>
    </location>
</feature>
<evidence type="ECO:0000259" key="3">
    <source>
        <dbReference type="PROSITE" id="PS51724"/>
    </source>
</evidence>
<dbReference type="Proteomes" id="UP000014115">
    <property type="component" value="Unassembled WGS sequence"/>
</dbReference>
<evidence type="ECO:0000256" key="1">
    <source>
        <dbReference type="SAM" id="MobiDB-lite"/>
    </source>
</evidence>
<reference evidence="4 5" key="1">
    <citation type="journal article" date="2012" name="J. Bacteriol.">
        <title>Genome Sequence of Idiomarina xiamenensis Type Strain 10-D-4.</title>
        <authorList>
            <person name="Lai Q."/>
            <person name="Wang L."/>
            <person name="Wang W."/>
            <person name="Shao Z."/>
        </authorList>
    </citation>
    <scope>NUCLEOTIDE SEQUENCE [LARGE SCALE GENOMIC DNA]</scope>
    <source>
        <strain evidence="4 5">10-D-4</strain>
    </source>
</reference>
<sequence length="183" mass="19495">MASQLQNRLVGSVILVALAVIIVPSFFDGKAPSQQSFEQIPEQPYVDLQPQQPKPIPAQPESTPIDTAAISEPSVNADEAAAIDNDSEVKAPAREVATTVVANEPGYVIQLGAFRNADSVARLVKQLQGKGFNAFSETTRSSDGKSLTRLLVGPDASKQALEKQLPELKALTELNGTVVSYQP</sequence>
<dbReference type="GO" id="GO:0032506">
    <property type="term" value="P:cytokinetic process"/>
    <property type="evidence" value="ECO:0007669"/>
    <property type="project" value="TreeGrafter"/>
</dbReference>
<name>K2L1V6_9GAMM</name>
<dbReference type="GO" id="GO:0032153">
    <property type="term" value="C:cell division site"/>
    <property type="evidence" value="ECO:0007669"/>
    <property type="project" value="TreeGrafter"/>
</dbReference>
<dbReference type="RefSeq" id="WP_008488540.1">
    <property type="nucleotide sequence ID" value="NZ_AMRG01000007.1"/>
</dbReference>
<dbReference type="GO" id="GO:0042834">
    <property type="term" value="F:peptidoglycan binding"/>
    <property type="evidence" value="ECO:0007669"/>
    <property type="project" value="InterPro"/>
</dbReference>
<organism evidence="4 5">
    <name type="scientific">Idiomarina xiamenensis 10-D-4</name>
    <dbReference type="NCBI Taxonomy" id="740709"/>
    <lineage>
        <taxon>Bacteria</taxon>
        <taxon>Pseudomonadati</taxon>
        <taxon>Pseudomonadota</taxon>
        <taxon>Gammaproteobacteria</taxon>
        <taxon>Alteromonadales</taxon>
        <taxon>Idiomarinaceae</taxon>
        <taxon>Idiomarina</taxon>
    </lineage>
</organism>
<keyword evidence="5" id="KW-1185">Reference proteome</keyword>
<dbReference type="Pfam" id="PF05036">
    <property type="entry name" value="SPOR"/>
    <property type="match status" value="1"/>
</dbReference>
<dbReference type="OrthoDB" id="7069135at2"/>
<dbReference type="PATRIC" id="fig|740709.3.peg.1385"/>
<dbReference type="GO" id="GO:0030428">
    <property type="term" value="C:cell septum"/>
    <property type="evidence" value="ECO:0007669"/>
    <property type="project" value="TreeGrafter"/>
</dbReference>
<dbReference type="InterPro" id="IPR007730">
    <property type="entry name" value="SPOR-like_dom"/>
</dbReference>
<accession>K2L1V6</accession>
<dbReference type="InterPro" id="IPR036680">
    <property type="entry name" value="SPOR-like_sf"/>
</dbReference>
<feature type="domain" description="SPOR" evidence="3">
    <location>
        <begin position="101"/>
        <end position="181"/>
    </location>
</feature>
<dbReference type="PANTHER" id="PTHR38687:SF1">
    <property type="entry name" value="CELL DIVISION PROTEIN DEDD"/>
    <property type="match status" value="1"/>
</dbReference>
<dbReference type="SUPFAM" id="SSF110997">
    <property type="entry name" value="Sporulation related repeat"/>
    <property type="match status" value="1"/>
</dbReference>
<keyword evidence="2" id="KW-1133">Transmembrane helix</keyword>
<dbReference type="PROSITE" id="PS51724">
    <property type="entry name" value="SPOR"/>
    <property type="match status" value="1"/>
</dbReference>
<dbReference type="InterPro" id="IPR052521">
    <property type="entry name" value="Cell_div_SPOR-domain"/>
</dbReference>
<dbReference type="AlphaFoldDB" id="K2L1V6"/>
<proteinExistence type="predicted"/>
<feature type="region of interest" description="Disordered" evidence="1">
    <location>
        <begin position="38"/>
        <end position="76"/>
    </location>
</feature>
<dbReference type="EMBL" id="AMRG01000007">
    <property type="protein sequence ID" value="EKE83835.1"/>
    <property type="molecule type" value="Genomic_DNA"/>
</dbReference>
<gene>
    <name evidence="4" type="ORF">A10D4_06806</name>
</gene>
<dbReference type="Gene3D" id="3.30.70.1070">
    <property type="entry name" value="Sporulation related repeat"/>
    <property type="match status" value="1"/>
</dbReference>
<evidence type="ECO:0000313" key="4">
    <source>
        <dbReference type="EMBL" id="EKE83835.1"/>
    </source>
</evidence>
<dbReference type="eggNOG" id="COG3147">
    <property type="taxonomic scope" value="Bacteria"/>
</dbReference>
<comment type="caution">
    <text evidence="4">The sequence shown here is derived from an EMBL/GenBank/DDBJ whole genome shotgun (WGS) entry which is preliminary data.</text>
</comment>
<keyword evidence="2" id="KW-0812">Transmembrane</keyword>
<dbReference type="STRING" id="740709.A10D4_06806"/>
<keyword evidence="2" id="KW-0472">Membrane</keyword>
<evidence type="ECO:0000256" key="2">
    <source>
        <dbReference type="SAM" id="Phobius"/>
    </source>
</evidence>
<evidence type="ECO:0000313" key="5">
    <source>
        <dbReference type="Proteomes" id="UP000014115"/>
    </source>
</evidence>
<protein>
    <recommendedName>
        <fullName evidence="3">SPOR domain-containing protein</fullName>
    </recommendedName>
</protein>